<dbReference type="Proteomes" id="UP000271889">
    <property type="component" value="Unassembled WGS sequence"/>
</dbReference>
<evidence type="ECO:0000313" key="1">
    <source>
        <dbReference type="EMBL" id="VDN26475.1"/>
    </source>
</evidence>
<dbReference type="AlphaFoldDB" id="A0A3P7MAE4"/>
<evidence type="ECO:0000313" key="2">
    <source>
        <dbReference type="Proteomes" id="UP000271889"/>
    </source>
</evidence>
<organism evidence="1 2">
    <name type="scientific">Cylicostephanus goldi</name>
    <name type="common">Nematode worm</name>
    <dbReference type="NCBI Taxonomy" id="71465"/>
    <lineage>
        <taxon>Eukaryota</taxon>
        <taxon>Metazoa</taxon>
        <taxon>Ecdysozoa</taxon>
        <taxon>Nematoda</taxon>
        <taxon>Chromadorea</taxon>
        <taxon>Rhabditida</taxon>
        <taxon>Rhabditina</taxon>
        <taxon>Rhabditomorpha</taxon>
        <taxon>Strongyloidea</taxon>
        <taxon>Strongylidae</taxon>
        <taxon>Cylicostephanus</taxon>
    </lineage>
</organism>
<gene>
    <name evidence="1" type="ORF">CGOC_LOCUS10400</name>
</gene>
<proteinExistence type="predicted"/>
<protein>
    <submittedName>
        <fullName evidence="1">Uncharacterized protein</fullName>
    </submittedName>
</protein>
<accession>A0A3P7MAE4</accession>
<dbReference type="EMBL" id="UYRV01111052">
    <property type="protein sequence ID" value="VDN26475.1"/>
    <property type="molecule type" value="Genomic_DNA"/>
</dbReference>
<name>A0A3P7MAE4_CYLGO</name>
<sequence>MALEYEEDPEWTVPAPFQRAGSRGEEQIYDMIITAVGIRTSFFYKANPKKKWYCRDTVDQSIPYDSRKDCRVPDAEEGYIVVETTGTKWPPEEMRFGFFGHNHGPIVI</sequence>
<reference evidence="1 2" key="1">
    <citation type="submission" date="2018-11" db="EMBL/GenBank/DDBJ databases">
        <authorList>
            <consortium name="Pathogen Informatics"/>
        </authorList>
    </citation>
    <scope>NUCLEOTIDE SEQUENCE [LARGE SCALE GENOMIC DNA]</scope>
</reference>
<keyword evidence="2" id="KW-1185">Reference proteome</keyword>